<dbReference type="EMBL" id="CAXLJM020000068">
    <property type="protein sequence ID" value="CAL8124568.1"/>
    <property type="molecule type" value="Genomic_DNA"/>
</dbReference>
<feature type="compositionally biased region" description="Gly residues" evidence="1">
    <location>
        <begin position="46"/>
        <end position="55"/>
    </location>
</feature>
<accession>A0ABP1RFV4</accession>
<feature type="compositionally biased region" description="Low complexity" evidence="1">
    <location>
        <begin position="59"/>
        <end position="75"/>
    </location>
</feature>
<keyword evidence="4" id="KW-1185">Reference proteome</keyword>
<sequence>MVNAFELFNVLVFLATLIFARAAHMAWPLLDLARARGEARPPGAPGEPGGPGAPGQPGRPGAPREPGQPEAPGRR</sequence>
<organism evidence="3 4">
    <name type="scientific">Orchesella dallaii</name>
    <dbReference type="NCBI Taxonomy" id="48710"/>
    <lineage>
        <taxon>Eukaryota</taxon>
        <taxon>Metazoa</taxon>
        <taxon>Ecdysozoa</taxon>
        <taxon>Arthropoda</taxon>
        <taxon>Hexapoda</taxon>
        <taxon>Collembola</taxon>
        <taxon>Entomobryomorpha</taxon>
        <taxon>Entomobryoidea</taxon>
        <taxon>Orchesellidae</taxon>
        <taxon>Orchesellinae</taxon>
        <taxon>Orchesella</taxon>
    </lineage>
</organism>
<evidence type="ECO:0000313" key="4">
    <source>
        <dbReference type="Proteomes" id="UP001642540"/>
    </source>
</evidence>
<protein>
    <submittedName>
        <fullName evidence="3">Uncharacterized protein</fullName>
    </submittedName>
</protein>
<evidence type="ECO:0000313" key="3">
    <source>
        <dbReference type="EMBL" id="CAL8124568.1"/>
    </source>
</evidence>
<feature type="region of interest" description="Disordered" evidence="1">
    <location>
        <begin position="37"/>
        <end position="75"/>
    </location>
</feature>
<comment type="caution">
    <text evidence="3">The sequence shown here is derived from an EMBL/GenBank/DDBJ whole genome shotgun (WGS) entry which is preliminary data.</text>
</comment>
<reference evidence="3 4" key="1">
    <citation type="submission" date="2024-08" db="EMBL/GenBank/DDBJ databases">
        <authorList>
            <person name="Cucini C."/>
            <person name="Frati F."/>
        </authorList>
    </citation>
    <scope>NUCLEOTIDE SEQUENCE [LARGE SCALE GENOMIC DNA]</scope>
</reference>
<name>A0ABP1RFV4_9HEXA</name>
<keyword evidence="2" id="KW-0732">Signal</keyword>
<evidence type="ECO:0000256" key="2">
    <source>
        <dbReference type="SAM" id="SignalP"/>
    </source>
</evidence>
<feature type="signal peptide" evidence="2">
    <location>
        <begin position="1"/>
        <end position="22"/>
    </location>
</feature>
<feature type="chain" id="PRO_5045234032" evidence="2">
    <location>
        <begin position="23"/>
        <end position="75"/>
    </location>
</feature>
<evidence type="ECO:0000256" key="1">
    <source>
        <dbReference type="SAM" id="MobiDB-lite"/>
    </source>
</evidence>
<proteinExistence type="predicted"/>
<dbReference type="Proteomes" id="UP001642540">
    <property type="component" value="Unassembled WGS sequence"/>
</dbReference>
<gene>
    <name evidence="3" type="ORF">ODALV1_LOCUS20667</name>
</gene>